<comment type="caution">
    <text evidence="2">The sequence shown here is derived from an EMBL/GenBank/DDBJ whole genome shotgun (WGS) entry which is preliminary data.</text>
</comment>
<evidence type="ECO:0000313" key="2">
    <source>
        <dbReference type="EMBL" id="MRZ55945.1"/>
    </source>
</evidence>
<dbReference type="SUPFAM" id="SSF53448">
    <property type="entry name" value="Nucleotide-diphospho-sugar transferases"/>
    <property type="match status" value="1"/>
</dbReference>
<gene>
    <name evidence="2" type="ORF">GKD68_14575</name>
</gene>
<dbReference type="AlphaFoldDB" id="A0A3D9A7W4"/>
<dbReference type="PANTHER" id="PTHR43685">
    <property type="entry name" value="GLYCOSYLTRANSFERASE"/>
    <property type="match status" value="1"/>
</dbReference>
<dbReference type="InterPro" id="IPR029044">
    <property type="entry name" value="Nucleotide-diphossugar_trans"/>
</dbReference>
<proteinExistence type="predicted"/>
<name>A0A3D9A7W4_PARDI</name>
<dbReference type="PANTHER" id="PTHR43685:SF2">
    <property type="entry name" value="GLYCOSYLTRANSFERASE 2-LIKE DOMAIN-CONTAINING PROTEIN"/>
    <property type="match status" value="1"/>
</dbReference>
<organism evidence="2 3">
    <name type="scientific">Parabacteroides distasonis</name>
    <dbReference type="NCBI Taxonomy" id="823"/>
    <lineage>
        <taxon>Bacteria</taxon>
        <taxon>Pseudomonadati</taxon>
        <taxon>Bacteroidota</taxon>
        <taxon>Bacteroidia</taxon>
        <taxon>Bacteroidales</taxon>
        <taxon>Tannerellaceae</taxon>
        <taxon>Parabacteroides</taxon>
    </lineage>
</organism>
<dbReference type="InterPro" id="IPR050834">
    <property type="entry name" value="Glycosyltransf_2"/>
</dbReference>
<sequence>MKVSVIIPSYRPGNYVYECLDSLMNQSLDALRFEVIVVLNGTRDPYWEQLSRYAKRHGNIRLLHEAVAGVSNARNVGMKHAWGDFFAFVDDDDVVSSNYLEELLKISTPTILGVSNVHSFVDSVDNWDNDFFACKVIQEQRNLKSLFKNRSILSFPVAKLIHRDMVCGRQFDVRFANGEDSLFITKISDKIIGFAFTDLSACYFVRKREGSATRHNFKIRSIAKDSYSLIRSYVSIYLASPSKYNFLLFLSRIPGVIKGNVMMYLRNR</sequence>
<dbReference type="EMBL" id="WKNE01000011">
    <property type="protein sequence ID" value="MRZ55945.1"/>
    <property type="molecule type" value="Genomic_DNA"/>
</dbReference>
<accession>A0A3D9A7W4</accession>
<evidence type="ECO:0000259" key="1">
    <source>
        <dbReference type="Pfam" id="PF00535"/>
    </source>
</evidence>
<reference evidence="2 3" key="1">
    <citation type="journal article" date="2019" name="Nat. Med.">
        <title>A library of human gut bacterial isolates paired with longitudinal multiomics data enables mechanistic microbiome research.</title>
        <authorList>
            <person name="Poyet M."/>
            <person name="Groussin M."/>
            <person name="Gibbons S.M."/>
            <person name="Avila-Pacheco J."/>
            <person name="Jiang X."/>
            <person name="Kearney S.M."/>
            <person name="Perrotta A.R."/>
            <person name="Berdy B."/>
            <person name="Zhao S."/>
            <person name="Lieberman T.D."/>
            <person name="Swanson P.K."/>
            <person name="Smith M."/>
            <person name="Roesemann S."/>
            <person name="Alexander J.E."/>
            <person name="Rich S.A."/>
            <person name="Livny J."/>
            <person name="Vlamakis H."/>
            <person name="Clish C."/>
            <person name="Bullock K."/>
            <person name="Deik A."/>
            <person name="Scott J."/>
            <person name="Pierce K.A."/>
            <person name="Xavier R.J."/>
            <person name="Alm E.J."/>
        </authorList>
    </citation>
    <scope>NUCLEOTIDE SEQUENCE [LARGE SCALE GENOMIC DNA]</scope>
    <source>
        <strain evidence="2 3">BIOML-A2</strain>
    </source>
</reference>
<dbReference type="RefSeq" id="WP_121955862.1">
    <property type="nucleotide sequence ID" value="NZ_CP103185.1"/>
</dbReference>
<evidence type="ECO:0000313" key="3">
    <source>
        <dbReference type="Proteomes" id="UP000432516"/>
    </source>
</evidence>
<feature type="domain" description="Glycosyltransferase 2-like" evidence="1">
    <location>
        <begin position="4"/>
        <end position="130"/>
    </location>
</feature>
<dbReference type="Gene3D" id="3.90.550.10">
    <property type="entry name" value="Spore Coat Polysaccharide Biosynthesis Protein SpsA, Chain A"/>
    <property type="match status" value="1"/>
</dbReference>
<dbReference type="Proteomes" id="UP000432516">
    <property type="component" value="Unassembled WGS sequence"/>
</dbReference>
<dbReference type="GO" id="GO:0016740">
    <property type="term" value="F:transferase activity"/>
    <property type="evidence" value="ECO:0007669"/>
    <property type="project" value="UniProtKB-KW"/>
</dbReference>
<keyword evidence="2" id="KW-0808">Transferase</keyword>
<protein>
    <submittedName>
        <fullName evidence="2">Glycosyltransferase</fullName>
    </submittedName>
</protein>
<dbReference type="InterPro" id="IPR001173">
    <property type="entry name" value="Glyco_trans_2-like"/>
</dbReference>
<dbReference type="Pfam" id="PF00535">
    <property type="entry name" value="Glycos_transf_2"/>
    <property type="match status" value="1"/>
</dbReference>